<feature type="region of interest" description="Disordered" evidence="10">
    <location>
        <begin position="1"/>
        <end position="29"/>
    </location>
</feature>
<dbReference type="GO" id="GO:0051028">
    <property type="term" value="P:mRNA transport"/>
    <property type="evidence" value="ECO:0007669"/>
    <property type="project" value="UniProtKB-KW"/>
</dbReference>
<dbReference type="InterPro" id="IPR037650">
    <property type="entry name" value="Loc1"/>
</dbReference>
<name>A0A9W6SY61_CANBO</name>
<evidence type="ECO:0000256" key="2">
    <source>
        <dbReference type="ARBA" id="ARBA00008132"/>
    </source>
</evidence>
<evidence type="ECO:0000256" key="7">
    <source>
        <dbReference type="ARBA" id="ARBA00022816"/>
    </source>
</evidence>
<dbReference type="GO" id="GO:0042273">
    <property type="term" value="P:ribosomal large subunit biogenesis"/>
    <property type="evidence" value="ECO:0007669"/>
    <property type="project" value="InterPro"/>
</dbReference>
<proteinExistence type="inferred from homology"/>
<sequence>MPAKNKQSKTAKRRLTNNKMRTVEPEVTSDSKAANLLANKPKLTERSKVRKQKAGELKKELRSAKLYGKKKQREYKESELDLPVLNKAIMPGTIKKKGKKGKKFIGDNDSITLNRLIKTINDDRDLVNESKLEKSRRLEEIRELRKQEMDRKEAEKVSKLEDKKQEIKNKSNVARALRRQNAKEAKKSIESSVKEVIGGKKRKSVSFA</sequence>
<evidence type="ECO:0000313" key="12">
    <source>
        <dbReference type="Proteomes" id="UP001165120"/>
    </source>
</evidence>
<feature type="compositionally biased region" description="Basic residues" evidence="10">
    <location>
        <begin position="199"/>
        <end position="208"/>
    </location>
</feature>
<dbReference type="PANTHER" id="PTHR28028">
    <property type="entry name" value="60S RIBOSOMAL SUBUNIT ASSEMBLY/EXPORT PROTEIN LOC1"/>
    <property type="match status" value="1"/>
</dbReference>
<dbReference type="GO" id="GO:0008298">
    <property type="term" value="P:intracellular mRNA localization"/>
    <property type="evidence" value="ECO:0007669"/>
    <property type="project" value="TreeGrafter"/>
</dbReference>
<evidence type="ECO:0000256" key="8">
    <source>
        <dbReference type="ARBA" id="ARBA00023054"/>
    </source>
</evidence>
<dbReference type="OrthoDB" id="1743802at2759"/>
<comment type="similarity">
    <text evidence="2">Belongs to the LOC1 family.</text>
</comment>
<keyword evidence="5" id="KW-0813">Transport</keyword>
<feature type="compositionally biased region" description="Basic and acidic residues" evidence="10">
    <location>
        <begin position="181"/>
        <end position="193"/>
    </location>
</feature>
<evidence type="ECO:0000256" key="9">
    <source>
        <dbReference type="ARBA" id="ARBA00023242"/>
    </source>
</evidence>
<organism evidence="11 12">
    <name type="scientific">Candida boidinii</name>
    <name type="common">Yeast</name>
    <dbReference type="NCBI Taxonomy" id="5477"/>
    <lineage>
        <taxon>Eukaryota</taxon>
        <taxon>Fungi</taxon>
        <taxon>Dikarya</taxon>
        <taxon>Ascomycota</taxon>
        <taxon>Saccharomycotina</taxon>
        <taxon>Pichiomycetes</taxon>
        <taxon>Pichiales</taxon>
        <taxon>Pichiaceae</taxon>
        <taxon>Ogataea</taxon>
        <taxon>Ogataea/Candida clade</taxon>
    </lineage>
</organism>
<comment type="subcellular location">
    <subcellularLocation>
        <location evidence="1">Nucleus</location>
        <location evidence="1">Nucleolus</location>
    </subcellularLocation>
</comment>
<evidence type="ECO:0000256" key="6">
    <source>
        <dbReference type="ARBA" id="ARBA00022517"/>
    </source>
</evidence>
<dbReference type="GO" id="GO:0030687">
    <property type="term" value="C:preribosome, large subunit precursor"/>
    <property type="evidence" value="ECO:0007669"/>
    <property type="project" value="TreeGrafter"/>
</dbReference>
<evidence type="ECO:0000256" key="5">
    <source>
        <dbReference type="ARBA" id="ARBA00022448"/>
    </source>
</evidence>
<evidence type="ECO:0000256" key="3">
    <source>
        <dbReference type="ARBA" id="ARBA00019670"/>
    </source>
</evidence>
<evidence type="ECO:0000313" key="11">
    <source>
        <dbReference type="EMBL" id="GME68467.1"/>
    </source>
</evidence>
<dbReference type="Proteomes" id="UP001165120">
    <property type="component" value="Unassembled WGS sequence"/>
</dbReference>
<keyword evidence="12" id="KW-1185">Reference proteome</keyword>
<comment type="caution">
    <text evidence="11">The sequence shown here is derived from an EMBL/GenBank/DDBJ whole genome shotgun (WGS) entry which is preliminary data.</text>
</comment>
<feature type="compositionally biased region" description="Basic residues" evidence="10">
    <location>
        <begin position="1"/>
        <end position="16"/>
    </location>
</feature>
<dbReference type="AlphaFoldDB" id="A0A9W6SY61"/>
<evidence type="ECO:0000256" key="4">
    <source>
        <dbReference type="ARBA" id="ARBA00020853"/>
    </source>
</evidence>
<protein>
    <recommendedName>
        <fullName evidence="3">60S ribosomal subunit assembly/export protein LOC1</fullName>
    </recommendedName>
    <alternativeName>
        <fullName evidence="4">60S ribosomal subunit assembly/export protein loc1</fullName>
    </alternativeName>
</protein>
<reference evidence="11" key="1">
    <citation type="submission" date="2023-04" db="EMBL/GenBank/DDBJ databases">
        <title>Candida boidinii NBRC 10035.</title>
        <authorList>
            <person name="Ichikawa N."/>
            <person name="Sato H."/>
            <person name="Tonouchi N."/>
        </authorList>
    </citation>
    <scope>NUCLEOTIDE SEQUENCE</scope>
    <source>
        <strain evidence="11">NBRC 10035</strain>
    </source>
</reference>
<gene>
    <name evidence="11" type="ORF">Cboi02_000167400</name>
</gene>
<feature type="region of interest" description="Disordered" evidence="10">
    <location>
        <begin position="179"/>
        <end position="208"/>
    </location>
</feature>
<keyword evidence="6" id="KW-0690">Ribosome biogenesis</keyword>
<keyword evidence="9" id="KW-0539">Nucleus</keyword>
<dbReference type="PANTHER" id="PTHR28028:SF1">
    <property type="entry name" value="60S RIBOSOMAL SUBUNIT ASSEMBLY_EXPORT PROTEIN LOC1"/>
    <property type="match status" value="1"/>
</dbReference>
<evidence type="ECO:0000256" key="1">
    <source>
        <dbReference type="ARBA" id="ARBA00004604"/>
    </source>
</evidence>
<dbReference type="GO" id="GO:0003729">
    <property type="term" value="F:mRNA binding"/>
    <property type="evidence" value="ECO:0007669"/>
    <property type="project" value="InterPro"/>
</dbReference>
<keyword evidence="8" id="KW-0175">Coiled coil</keyword>
<dbReference type="EMBL" id="BSXN01000421">
    <property type="protein sequence ID" value="GME68467.1"/>
    <property type="molecule type" value="Genomic_DNA"/>
</dbReference>
<dbReference type="GO" id="GO:0005730">
    <property type="term" value="C:nucleolus"/>
    <property type="evidence" value="ECO:0007669"/>
    <property type="project" value="UniProtKB-SubCell"/>
</dbReference>
<accession>A0A9W6SY61</accession>
<evidence type="ECO:0000256" key="10">
    <source>
        <dbReference type="SAM" id="MobiDB-lite"/>
    </source>
</evidence>
<keyword evidence="7" id="KW-0509">mRNA transport</keyword>